<dbReference type="InterPro" id="IPR008478">
    <property type="entry name" value="DUF759_BOR_spp"/>
</dbReference>
<accession>W5SPI4</accession>
<evidence type="ECO:0000256" key="1">
    <source>
        <dbReference type="SAM" id="Coils"/>
    </source>
</evidence>
<reference evidence="2" key="1">
    <citation type="submission" date="2013-02" db="EMBL/GenBank/DDBJ databases">
        <title>Comparative genomics of Borrelia species.</title>
        <authorList>
            <person name="Schwan T.G."/>
            <person name="Raffel S.J."/>
            <person name="Porcella S.F."/>
        </authorList>
    </citation>
    <scope>NUCLEOTIDE SEQUENCE</scope>
    <source>
        <strain evidence="2">DOU</strain>
        <plasmid evidence="2">unnamed</plasmid>
    </source>
</reference>
<gene>
    <name evidence="2" type="ORF">BCD_0940</name>
</gene>
<feature type="coiled-coil region" evidence="1">
    <location>
        <begin position="77"/>
        <end position="104"/>
    </location>
</feature>
<keyword evidence="1" id="KW-0175">Coiled coil</keyword>
<geneLocation type="plasmid" evidence="2">
    <name>unnamed</name>
</geneLocation>
<evidence type="ECO:0000313" key="2">
    <source>
        <dbReference type="EMBL" id="AHH07006.1"/>
    </source>
</evidence>
<protein>
    <submittedName>
        <fullName evidence="2">Uncharacterized protein</fullName>
    </submittedName>
</protein>
<name>W5SPI4_9SPIR</name>
<proteinExistence type="predicted"/>
<keyword evidence="2" id="KW-0614">Plasmid</keyword>
<dbReference type="HOGENOM" id="CLU_036579_0_0_12"/>
<organism evidence="2">
    <name type="scientific">Borrelia crocidurae DOU</name>
    <dbReference type="NCBI Taxonomy" id="1293575"/>
    <lineage>
        <taxon>Bacteria</taxon>
        <taxon>Pseudomonadati</taxon>
        <taxon>Spirochaetota</taxon>
        <taxon>Spirochaetia</taxon>
        <taxon>Spirochaetales</taxon>
        <taxon>Borreliaceae</taxon>
        <taxon>Borrelia</taxon>
    </lineage>
</organism>
<sequence>MKQGESFEKARKKAFMHSFMPSHDLRKIEYKQIKAKERDEKKLTTFKKKVERFRLTETKRLMKQGYSFEKARKKAFMHSLTKDINSQKSEYESLKETKKQQTLQSKVFWGTFLGNMASSGSQKFAGGIVNFVWKAMSKKSDEDRMKKRVGYSYTDEEYANINSMLSKKVGFKLASERLDFLNKTSSFQSIIKNIGIYDGGQSMNTALELASDLVSRNLTDSNEQSAQITESALKGDFTPLYEIMRDIKGKGFTSKYSDRALDLLQGDLINNPLARLDLLKMIHSDIKDNTTAGYASNFDAIKEDVKSIMDEIEDGISIASKPLVDIMKELINFIKDPATKITEWTTKVGTKATSSMSVMLSTVTSKLKSTFATIMKKISFGWIDLEKGK</sequence>
<dbReference type="AlphaFoldDB" id="W5SPI4"/>
<dbReference type="Pfam" id="PF05537">
    <property type="entry name" value="DUF759"/>
    <property type="match status" value="1"/>
</dbReference>
<dbReference type="EMBL" id="CP004281">
    <property type="protein sequence ID" value="AHH07006.1"/>
    <property type="molecule type" value="Genomic_DNA"/>
</dbReference>